<evidence type="ECO:0000313" key="8">
    <source>
        <dbReference type="Proteomes" id="UP000838100"/>
    </source>
</evidence>
<dbReference type="PROSITE" id="PS00726">
    <property type="entry name" value="AP_NUCLEASE_F1_1"/>
    <property type="match status" value="1"/>
</dbReference>
<dbReference type="Gene3D" id="3.60.10.10">
    <property type="entry name" value="Endonuclease/exonuclease/phosphatase"/>
    <property type="match status" value="1"/>
</dbReference>
<organism evidence="7 8">
    <name type="scientific">Sinobacterium norvegicum</name>
    <dbReference type="NCBI Taxonomy" id="1641715"/>
    <lineage>
        <taxon>Bacteria</taxon>
        <taxon>Pseudomonadati</taxon>
        <taxon>Pseudomonadota</taxon>
        <taxon>Gammaproteobacteria</taxon>
        <taxon>Cellvibrionales</taxon>
        <taxon>Spongiibacteraceae</taxon>
        <taxon>Sinobacterium</taxon>
    </lineage>
</organism>
<keyword evidence="3" id="KW-0479">Metal-binding</keyword>
<dbReference type="InterPro" id="IPR036691">
    <property type="entry name" value="Endo/exonu/phosph_ase_sf"/>
</dbReference>
<dbReference type="Proteomes" id="UP000838100">
    <property type="component" value="Unassembled WGS sequence"/>
</dbReference>
<evidence type="ECO:0000256" key="2">
    <source>
        <dbReference type="ARBA" id="ARBA00007092"/>
    </source>
</evidence>
<comment type="caution">
    <text evidence="7">The sequence shown here is derived from an EMBL/GenBank/DDBJ whole genome shotgun (WGS) entry which is preliminary data.</text>
</comment>
<dbReference type="InterPro" id="IPR004808">
    <property type="entry name" value="AP_endonuc_1"/>
</dbReference>
<keyword evidence="4 7" id="KW-0378">Hydrolase</keyword>
<dbReference type="EMBL" id="CAKLPX010000001">
    <property type="protein sequence ID" value="CAH0990196.1"/>
    <property type="molecule type" value="Genomic_DNA"/>
</dbReference>
<sequence length="257" mass="29031">MRIISANTNGIRAAAKKGFFEWMVAQAPDVVCIQETKAQEEQLGDAVFNPEGFHRTVFDAQKKGYSGTAIYSKQPPISVQKGLGWSLCDDEGRYILAEYSNTYVASLYLPSGTTGTVRQDAKYDFMDQFLAHMRELKAKGKEVIICGDWNIAHTVNDIKNATGNKKNSGFLPEERAWMDRLFGEEGWVDAFRCLEQEPHTYTFWSNRGQAWANNTGWRIDYQVVTPGLAERVGASDVYKEVRFSDHSPLTIDYQGEL</sequence>
<dbReference type="CDD" id="cd10281">
    <property type="entry name" value="Nape_like_AP-endo"/>
    <property type="match status" value="1"/>
</dbReference>
<gene>
    <name evidence="7" type="primary">exoA_1</name>
    <name evidence="7" type="ORF">SIN8267_00288</name>
</gene>
<keyword evidence="5" id="KW-0460">Magnesium</keyword>
<evidence type="ECO:0000256" key="1">
    <source>
        <dbReference type="ARBA" id="ARBA00001946"/>
    </source>
</evidence>
<reference evidence="7" key="1">
    <citation type="submission" date="2021-12" db="EMBL/GenBank/DDBJ databases">
        <authorList>
            <person name="Rodrigo-Torres L."/>
            <person name="Arahal R. D."/>
            <person name="Lucena T."/>
        </authorList>
    </citation>
    <scope>NUCLEOTIDE SEQUENCE</scope>
    <source>
        <strain evidence="7">CECT 8267</strain>
    </source>
</reference>
<dbReference type="NCBIfam" id="TIGR00633">
    <property type="entry name" value="xth"/>
    <property type="match status" value="1"/>
</dbReference>
<keyword evidence="8" id="KW-1185">Reference proteome</keyword>
<accession>A0ABN8ED68</accession>
<comment type="similarity">
    <text evidence="2">Belongs to the DNA repair enzymes AP/ExoA family.</text>
</comment>
<dbReference type="InterPro" id="IPR005135">
    <property type="entry name" value="Endo/exonuclease/phosphatase"/>
</dbReference>
<dbReference type="Pfam" id="PF03372">
    <property type="entry name" value="Exo_endo_phos"/>
    <property type="match status" value="1"/>
</dbReference>
<evidence type="ECO:0000313" key="7">
    <source>
        <dbReference type="EMBL" id="CAH0990196.1"/>
    </source>
</evidence>
<name>A0ABN8ED68_9GAMM</name>
<evidence type="ECO:0000256" key="4">
    <source>
        <dbReference type="ARBA" id="ARBA00022801"/>
    </source>
</evidence>
<dbReference type="GO" id="GO:0008311">
    <property type="term" value="F:double-stranded DNA 3'-5' DNA exonuclease activity"/>
    <property type="evidence" value="ECO:0007669"/>
    <property type="project" value="UniProtKB-EC"/>
</dbReference>
<evidence type="ECO:0000259" key="6">
    <source>
        <dbReference type="Pfam" id="PF03372"/>
    </source>
</evidence>
<dbReference type="SUPFAM" id="SSF56219">
    <property type="entry name" value="DNase I-like"/>
    <property type="match status" value="1"/>
</dbReference>
<dbReference type="RefSeq" id="WP_237442884.1">
    <property type="nucleotide sequence ID" value="NZ_CAKLPX010000001.1"/>
</dbReference>
<comment type="cofactor">
    <cofactor evidence="1">
        <name>Mg(2+)</name>
        <dbReference type="ChEBI" id="CHEBI:18420"/>
    </cofactor>
</comment>
<dbReference type="EC" id="3.1.11.2" evidence="7"/>
<proteinExistence type="inferred from homology"/>
<dbReference type="NCBIfam" id="TIGR00195">
    <property type="entry name" value="exoDNase_III"/>
    <property type="match status" value="1"/>
</dbReference>
<dbReference type="PANTHER" id="PTHR22748:SF6">
    <property type="entry name" value="DNA-(APURINIC OR APYRIMIDINIC SITE) ENDONUCLEASE"/>
    <property type="match status" value="1"/>
</dbReference>
<feature type="domain" description="Endonuclease/exonuclease/phosphatase" evidence="6">
    <location>
        <begin position="5"/>
        <end position="246"/>
    </location>
</feature>
<dbReference type="PROSITE" id="PS51435">
    <property type="entry name" value="AP_NUCLEASE_F1_4"/>
    <property type="match status" value="1"/>
</dbReference>
<evidence type="ECO:0000256" key="5">
    <source>
        <dbReference type="ARBA" id="ARBA00022842"/>
    </source>
</evidence>
<dbReference type="PANTHER" id="PTHR22748">
    <property type="entry name" value="AP ENDONUCLEASE"/>
    <property type="match status" value="1"/>
</dbReference>
<dbReference type="InterPro" id="IPR020847">
    <property type="entry name" value="AP_endonuclease_F1_BS"/>
</dbReference>
<evidence type="ECO:0000256" key="3">
    <source>
        <dbReference type="ARBA" id="ARBA00022723"/>
    </source>
</evidence>
<protein>
    <submittedName>
        <fullName evidence="7">Exodeoxyribonuclease</fullName>
        <ecNumber evidence="7">3.1.11.2</ecNumber>
    </submittedName>
</protein>